<dbReference type="EMBL" id="CADCXV010000728">
    <property type="protein sequence ID" value="CAB0033938.1"/>
    <property type="molecule type" value="Genomic_DNA"/>
</dbReference>
<name>A0A6H5I9U4_9HYME</name>
<dbReference type="Proteomes" id="UP000479190">
    <property type="component" value="Unassembled WGS sequence"/>
</dbReference>
<protein>
    <submittedName>
        <fullName evidence="1">Uncharacterized protein</fullName>
    </submittedName>
</protein>
<evidence type="ECO:0000313" key="1">
    <source>
        <dbReference type="EMBL" id="CAB0033938.1"/>
    </source>
</evidence>
<organism evidence="1 2">
    <name type="scientific">Trichogramma brassicae</name>
    <dbReference type="NCBI Taxonomy" id="86971"/>
    <lineage>
        <taxon>Eukaryota</taxon>
        <taxon>Metazoa</taxon>
        <taxon>Ecdysozoa</taxon>
        <taxon>Arthropoda</taxon>
        <taxon>Hexapoda</taxon>
        <taxon>Insecta</taxon>
        <taxon>Pterygota</taxon>
        <taxon>Neoptera</taxon>
        <taxon>Endopterygota</taxon>
        <taxon>Hymenoptera</taxon>
        <taxon>Apocrita</taxon>
        <taxon>Proctotrupomorpha</taxon>
        <taxon>Chalcidoidea</taxon>
        <taxon>Trichogrammatidae</taxon>
        <taxon>Trichogramma</taxon>
    </lineage>
</organism>
<dbReference type="PANTHER" id="PTHR16317:SF1">
    <property type="entry name" value="KICSTOR COMPLEX PROTEIN ITFG2"/>
    <property type="match status" value="1"/>
</dbReference>
<sequence>MEDLKIKDLTTDNFENSLNEESQLWSNSKSYAIATLDGTIMLVQDEVILWSMQVDHNISALYPLDVTGDGADEIIACTWDGQTYILDQERNSVRFQFEEPVRAFCAGSYSRDPGCNTPCLVYNNFYNKGHRYLQNDVSRDTLEKSHSRDARDRCRIYIFVTARDESTHRSPRK</sequence>
<dbReference type="GO" id="GO:0032006">
    <property type="term" value="P:regulation of TOR signaling"/>
    <property type="evidence" value="ECO:0007669"/>
    <property type="project" value="TreeGrafter"/>
</dbReference>
<keyword evidence="2" id="KW-1185">Reference proteome</keyword>
<reference evidence="1 2" key="1">
    <citation type="submission" date="2020-02" db="EMBL/GenBank/DDBJ databases">
        <authorList>
            <person name="Ferguson B K."/>
        </authorList>
    </citation>
    <scope>NUCLEOTIDE SEQUENCE [LARGE SCALE GENOMIC DNA]</scope>
</reference>
<dbReference type="AlphaFoldDB" id="A0A6H5I9U4"/>
<proteinExistence type="predicted"/>
<accession>A0A6H5I9U4</accession>
<evidence type="ECO:0000313" key="2">
    <source>
        <dbReference type="Proteomes" id="UP000479190"/>
    </source>
</evidence>
<dbReference type="Pfam" id="PF15907">
    <property type="entry name" value="Itfg2"/>
    <property type="match status" value="1"/>
</dbReference>
<dbReference type="InterPro" id="IPR031793">
    <property type="entry name" value="KICSTOR_ITFG2"/>
</dbReference>
<dbReference type="PANTHER" id="PTHR16317">
    <property type="entry name" value="INTEGRIN ALPHA REPEAT DOMAIN-CONTAINING"/>
    <property type="match status" value="1"/>
</dbReference>
<dbReference type="OrthoDB" id="9996127at2759"/>
<gene>
    <name evidence="1" type="ORF">TBRA_LOCUS5836</name>
</gene>